<dbReference type="EMBL" id="CP042593">
    <property type="protein sequence ID" value="QED49174.1"/>
    <property type="molecule type" value="Genomic_DNA"/>
</dbReference>
<protein>
    <submittedName>
        <fullName evidence="1">DUF2225 domain-containing protein</fullName>
    </submittedName>
</protein>
<evidence type="ECO:0000313" key="2">
    <source>
        <dbReference type="Proteomes" id="UP000321555"/>
    </source>
</evidence>
<evidence type="ECO:0000313" key="1">
    <source>
        <dbReference type="EMBL" id="QED49174.1"/>
    </source>
</evidence>
<dbReference type="AlphaFoldDB" id="A0A5B8Z886"/>
<organism evidence="1 2">
    <name type="scientific">Cytobacillus dafuensis</name>
    <name type="common">Bacillus dafuensis</name>
    <dbReference type="NCBI Taxonomy" id="1742359"/>
    <lineage>
        <taxon>Bacteria</taxon>
        <taxon>Bacillati</taxon>
        <taxon>Bacillota</taxon>
        <taxon>Bacilli</taxon>
        <taxon>Bacillales</taxon>
        <taxon>Bacillaceae</taxon>
        <taxon>Cytobacillus</taxon>
    </lineage>
</organism>
<dbReference type="KEGG" id="bda:FSZ17_19010"/>
<dbReference type="Proteomes" id="UP000321555">
    <property type="component" value="Chromosome"/>
</dbReference>
<dbReference type="RefSeq" id="WP_057773278.1">
    <property type="nucleotide sequence ID" value="NZ_CP042593.1"/>
</dbReference>
<dbReference type="InterPro" id="IPR018708">
    <property type="entry name" value="DUF2225"/>
</dbReference>
<proteinExistence type="predicted"/>
<reference evidence="2" key="1">
    <citation type="submission" date="2019-08" db="EMBL/GenBank/DDBJ databases">
        <authorList>
            <person name="Zheng X."/>
        </authorList>
    </citation>
    <scope>NUCLEOTIDE SEQUENCE [LARGE SCALE GENOMIC DNA]</scope>
    <source>
        <strain evidence="2">FJAT-25496</strain>
    </source>
</reference>
<gene>
    <name evidence="1" type="ORF">FSZ17_19010</name>
</gene>
<sequence>MTEIEPIFDKTCECKMCKKSFTTKKLRSRFIKVTSYDTDFCPFYTSEETNPLLYHVSVCPHCGYSSTKDFSPYFPPGTLEEIQDKVCNQWVSRDFGQKRSVTDAVKAYKLAVYSGLLKKEKHIIIAGIYVRLAWLYRSTKNEEQEQRFLKLATTAYLDSYMGDDYNITQVSEVKMLYLIGELSRRTNQNEQAVKFFSKVIEKQGKTSESGIIDMARERWYEIRENQKTEKQAQEI</sequence>
<dbReference type="Pfam" id="PF09986">
    <property type="entry name" value="DUF2225"/>
    <property type="match status" value="1"/>
</dbReference>
<keyword evidence="2" id="KW-1185">Reference proteome</keyword>
<dbReference type="OrthoDB" id="9780343at2"/>
<dbReference type="STRING" id="1742359.GCA_001439625_03327"/>
<name>A0A5B8Z886_CYTDA</name>
<accession>A0A5B8Z886</accession>